<evidence type="ECO:0000313" key="2">
    <source>
        <dbReference type="Proteomes" id="UP000031036"/>
    </source>
</evidence>
<accession>A0A0B2VX27</accession>
<dbReference type="EMBL" id="JPKZ01000761">
    <property type="protein sequence ID" value="KHN85520.1"/>
    <property type="molecule type" value="Genomic_DNA"/>
</dbReference>
<dbReference type="Proteomes" id="UP000031036">
    <property type="component" value="Unassembled WGS sequence"/>
</dbReference>
<evidence type="ECO:0000313" key="1">
    <source>
        <dbReference type="EMBL" id="KHN85520.1"/>
    </source>
</evidence>
<comment type="caution">
    <text evidence="1">The sequence shown here is derived from an EMBL/GenBank/DDBJ whole genome shotgun (WGS) entry which is preliminary data.</text>
</comment>
<reference evidence="1 2" key="1">
    <citation type="submission" date="2014-11" db="EMBL/GenBank/DDBJ databases">
        <title>Genetic blueprint of the zoonotic pathogen Toxocara canis.</title>
        <authorList>
            <person name="Zhu X.-Q."/>
            <person name="Korhonen P.K."/>
            <person name="Cai H."/>
            <person name="Young N.D."/>
            <person name="Nejsum P."/>
            <person name="von Samson-Himmelstjerna G."/>
            <person name="Boag P.R."/>
            <person name="Tan P."/>
            <person name="Li Q."/>
            <person name="Min J."/>
            <person name="Yang Y."/>
            <person name="Wang X."/>
            <person name="Fang X."/>
            <person name="Hall R.S."/>
            <person name="Hofmann A."/>
            <person name="Sternberg P.W."/>
            <person name="Jex A.R."/>
            <person name="Gasser R.B."/>
        </authorList>
    </citation>
    <scope>NUCLEOTIDE SEQUENCE [LARGE SCALE GENOMIC DNA]</scope>
    <source>
        <strain evidence="1">PN_DK_2014</strain>
    </source>
</reference>
<proteinExistence type="predicted"/>
<sequence length="100" mass="11972">MERIESSGTRNSLRIRRTPSNRNFEKQFMKAWNPREAMTSSSFPTLAHHAYESHTRHTNLFILMTEKHCDSIRLNEKTKKHSASLYRGEVHVDELKYRYF</sequence>
<keyword evidence="2" id="KW-1185">Reference proteome</keyword>
<dbReference type="AlphaFoldDB" id="A0A0B2VX27"/>
<organism evidence="1 2">
    <name type="scientific">Toxocara canis</name>
    <name type="common">Canine roundworm</name>
    <dbReference type="NCBI Taxonomy" id="6265"/>
    <lineage>
        <taxon>Eukaryota</taxon>
        <taxon>Metazoa</taxon>
        <taxon>Ecdysozoa</taxon>
        <taxon>Nematoda</taxon>
        <taxon>Chromadorea</taxon>
        <taxon>Rhabditida</taxon>
        <taxon>Spirurina</taxon>
        <taxon>Ascaridomorpha</taxon>
        <taxon>Ascaridoidea</taxon>
        <taxon>Toxocaridae</taxon>
        <taxon>Toxocara</taxon>
    </lineage>
</organism>
<gene>
    <name evidence="1" type="ORF">Tcan_13269</name>
</gene>
<protein>
    <submittedName>
        <fullName evidence="1">Uncharacterized protein</fullName>
    </submittedName>
</protein>
<name>A0A0B2VX27_TOXCA</name>